<sequence length="230" mass="26050">MTPMLDIGEMLLSDTECQQDYFFLPSLKNMTRIGAATEIVETYAVLNGSELNQILTPAINANLPASLMPSKAIKQCTDHILAAAIRVIEACCDSPVTALVGEFKGWRNCIVYRPGKVSKDVVITIARELIEHGVIGKAKIRKLQKNEGKNEYSTEFNAMDYINSARIHFNMPRDEAEQLTMTEFQLLLKAKYPEEKGFTREEYDEIMDADDRLQERLIAQENLRLAKNDE</sequence>
<gene>
    <name evidence="1" type="ORF">RSF11_004289</name>
</gene>
<dbReference type="Pfam" id="PF19759">
    <property type="entry name" value="DUF6246"/>
    <property type="match status" value="1"/>
</dbReference>
<proteinExistence type="predicted"/>
<dbReference type="AlphaFoldDB" id="A0AAD2V413"/>
<protein>
    <submittedName>
        <fullName evidence="1">Uncharacterized protein</fullName>
    </submittedName>
</protein>
<dbReference type="EMBL" id="ABNAVX010000045">
    <property type="protein sequence ID" value="ELI8104520.1"/>
    <property type="molecule type" value="Genomic_DNA"/>
</dbReference>
<dbReference type="Proteomes" id="UP001182355">
    <property type="component" value="Unassembled WGS sequence"/>
</dbReference>
<dbReference type="RefSeq" id="WP_427247318.1">
    <property type="nucleotide sequence ID" value="NZ_JBGEDR010000021.1"/>
</dbReference>
<reference evidence="1" key="1">
    <citation type="submission" date="2023-02" db="EMBL/GenBank/DDBJ databases">
        <authorList>
            <person name="Ashton P.M."/>
            <person name="Dallman T."/>
            <person name="Nair S."/>
            <person name="De Pinna E."/>
            <person name="Peters T."/>
            <person name="Grant K."/>
        </authorList>
    </citation>
    <scope>NUCLEOTIDE SEQUENCE</scope>
    <source>
        <strain evidence="1">01103883</strain>
    </source>
</reference>
<evidence type="ECO:0000313" key="1">
    <source>
        <dbReference type="EMBL" id="ELI8104520.1"/>
    </source>
</evidence>
<evidence type="ECO:0000313" key="2">
    <source>
        <dbReference type="Proteomes" id="UP001182355"/>
    </source>
</evidence>
<name>A0AAD2V413_YEREN</name>
<accession>A0AAD2V413</accession>
<organism evidence="1 2">
    <name type="scientific">Yersinia enterocolitica</name>
    <dbReference type="NCBI Taxonomy" id="630"/>
    <lineage>
        <taxon>Bacteria</taxon>
        <taxon>Pseudomonadati</taxon>
        <taxon>Pseudomonadota</taxon>
        <taxon>Gammaproteobacteria</taxon>
        <taxon>Enterobacterales</taxon>
        <taxon>Yersiniaceae</taxon>
        <taxon>Yersinia</taxon>
    </lineage>
</organism>
<dbReference type="InterPro" id="IPR046213">
    <property type="entry name" value="DUF6246"/>
</dbReference>
<comment type="caution">
    <text evidence="1">The sequence shown here is derived from an EMBL/GenBank/DDBJ whole genome shotgun (WGS) entry which is preliminary data.</text>
</comment>